<gene>
    <name evidence="2" type="ORF">CLV99_3400</name>
</gene>
<protein>
    <submittedName>
        <fullName evidence="2">Uncharacterized protein DUF4920</fullName>
    </submittedName>
</protein>
<proteinExistence type="predicted"/>
<feature type="signal peptide" evidence="1">
    <location>
        <begin position="1"/>
        <end position="20"/>
    </location>
</feature>
<accession>A0A4R6WE29</accession>
<evidence type="ECO:0000313" key="3">
    <source>
        <dbReference type="Proteomes" id="UP000295292"/>
    </source>
</evidence>
<keyword evidence="1" id="KW-0732">Signal</keyword>
<sequence>MKKILALSFALFTLTTIGLAQQKEVKPSTPGVTYGKSINQNNAISTETLQNKLLKSDTFTGKIKGEVTQVCKMSGCYLMLGLVDDNAITVRFKEGAFTVPADLNGKTVILEGKVTKKSPDNINMIADGILVIK</sequence>
<organism evidence="2 3">
    <name type="scientific">Sphingobacterium yanglingense</name>
    <dbReference type="NCBI Taxonomy" id="1437280"/>
    <lineage>
        <taxon>Bacteria</taxon>
        <taxon>Pseudomonadati</taxon>
        <taxon>Bacteroidota</taxon>
        <taxon>Sphingobacteriia</taxon>
        <taxon>Sphingobacteriales</taxon>
        <taxon>Sphingobacteriaceae</taxon>
        <taxon>Sphingobacterium</taxon>
    </lineage>
</organism>
<keyword evidence="3" id="KW-1185">Reference proteome</keyword>
<dbReference type="Proteomes" id="UP000295292">
    <property type="component" value="Unassembled WGS sequence"/>
</dbReference>
<name>A0A4R6WE29_9SPHI</name>
<reference evidence="2 3" key="1">
    <citation type="submission" date="2019-03" db="EMBL/GenBank/DDBJ databases">
        <title>Genomic Encyclopedia of Archaeal and Bacterial Type Strains, Phase II (KMG-II): from individual species to whole genera.</title>
        <authorList>
            <person name="Goeker M."/>
        </authorList>
    </citation>
    <scope>NUCLEOTIDE SEQUENCE [LARGE SCALE GENOMIC DNA]</scope>
    <source>
        <strain evidence="2 3">DSM 28353</strain>
    </source>
</reference>
<feature type="chain" id="PRO_5020764127" evidence="1">
    <location>
        <begin position="21"/>
        <end position="133"/>
    </location>
</feature>
<evidence type="ECO:0000313" key="2">
    <source>
        <dbReference type="EMBL" id="TDQ75706.1"/>
    </source>
</evidence>
<dbReference type="AlphaFoldDB" id="A0A4R6WE29"/>
<dbReference type="EMBL" id="SNYV01000016">
    <property type="protein sequence ID" value="TDQ75706.1"/>
    <property type="molecule type" value="Genomic_DNA"/>
</dbReference>
<evidence type="ECO:0000256" key="1">
    <source>
        <dbReference type="SAM" id="SignalP"/>
    </source>
</evidence>
<dbReference type="Pfam" id="PF16267">
    <property type="entry name" value="DUF4920"/>
    <property type="match status" value="1"/>
</dbReference>
<dbReference type="InterPro" id="IPR032577">
    <property type="entry name" value="DUF4920"/>
</dbReference>
<comment type="caution">
    <text evidence="2">The sequence shown here is derived from an EMBL/GenBank/DDBJ whole genome shotgun (WGS) entry which is preliminary data.</text>
</comment>